<dbReference type="AlphaFoldDB" id="A0AAF0WJC0"/>
<dbReference type="GO" id="GO:0016787">
    <property type="term" value="F:hydrolase activity"/>
    <property type="evidence" value="ECO:0007669"/>
    <property type="project" value="UniProtKB-ARBA"/>
</dbReference>
<dbReference type="PANTHER" id="PTHR11614">
    <property type="entry name" value="PHOSPHOLIPASE-RELATED"/>
    <property type="match status" value="1"/>
</dbReference>
<dbReference type="Proteomes" id="UP000077755">
    <property type="component" value="Chromosome 2"/>
</dbReference>
<dbReference type="InterPro" id="IPR051044">
    <property type="entry name" value="MAG_DAG_Lipase"/>
</dbReference>
<protein>
    <recommendedName>
        <fullName evidence="1">Serine aminopeptidase S33 domain-containing protein</fullName>
    </recommendedName>
</protein>
<organism evidence="2 3">
    <name type="scientific">Daucus carota subsp. sativus</name>
    <name type="common">Carrot</name>
    <dbReference type="NCBI Taxonomy" id="79200"/>
    <lineage>
        <taxon>Eukaryota</taxon>
        <taxon>Viridiplantae</taxon>
        <taxon>Streptophyta</taxon>
        <taxon>Embryophyta</taxon>
        <taxon>Tracheophyta</taxon>
        <taxon>Spermatophyta</taxon>
        <taxon>Magnoliopsida</taxon>
        <taxon>eudicotyledons</taxon>
        <taxon>Gunneridae</taxon>
        <taxon>Pentapetalae</taxon>
        <taxon>asterids</taxon>
        <taxon>campanulids</taxon>
        <taxon>Apiales</taxon>
        <taxon>Apiaceae</taxon>
        <taxon>Apioideae</taxon>
        <taxon>Scandiceae</taxon>
        <taxon>Daucinae</taxon>
        <taxon>Daucus</taxon>
        <taxon>Daucus sect. Daucus</taxon>
    </lineage>
</organism>
<dbReference type="InterPro" id="IPR000073">
    <property type="entry name" value="AB_hydrolase_1"/>
</dbReference>
<name>A0AAF0WJC0_DAUCS</name>
<feature type="domain" description="Serine aminopeptidase S33" evidence="1">
    <location>
        <begin position="57"/>
        <end position="301"/>
    </location>
</feature>
<keyword evidence="3" id="KW-1185">Reference proteome</keyword>
<accession>A0AAF0WJC0</accession>
<dbReference type="EMBL" id="CP093344">
    <property type="protein sequence ID" value="WOG89621.1"/>
    <property type="molecule type" value="Genomic_DNA"/>
</dbReference>
<reference evidence="2" key="2">
    <citation type="submission" date="2022-03" db="EMBL/GenBank/DDBJ databases">
        <title>Draft title - Genomic analysis of global carrot germplasm unveils the trajectory of domestication and the origin of high carotenoid orange carrot.</title>
        <authorList>
            <person name="Iorizzo M."/>
            <person name="Ellison S."/>
            <person name="Senalik D."/>
            <person name="Macko-Podgorni A."/>
            <person name="Grzebelus D."/>
            <person name="Bostan H."/>
            <person name="Rolling W."/>
            <person name="Curaba J."/>
            <person name="Simon P."/>
        </authorList>
    </citation>
    <scope>NUCLEOTIDE SEQUENCE</scope>
    <source>
        <tissue evidence="2">Leaf</tissue>
    </source>
</reference>
<evidence type="ECO:0000313" key="2">
    <source>
        <dbReference type="EMBL" id="WOG89621.1"/>
    </source>
</evidence>
<dbReference type="Gene3D" id="3.40.50.1820">
    <property type="entry name" value="alpha/beta hydrolase"/>
    <property type="match status" value="1"/>
</dbReference>
<reference evidence="2" key="1">
    <citation type="journal article" date="2016" name="Nat. Genet.">
        <title>A high-quality carrot genome assembly provides new insights into carotenoid accumulation and asterid genome evolution.</title>
        <authorList>
            <person name="Iorizzo M."/>
            <person name="Ellison S."/>
            <person name="Senalik D."/>
            <person name="Zeng P."/>
            <person name="Satapoomin P."/>
            <person name="Huang J."/>
            <person name="Bowman M."/>
            <person name="Iovene M."/>
            <person name="Sanseverino W."/>
            <person name="Cavagnaro P."/>
            <person name="Yildiz M."/>
            <person name="Macko-Podgorni A."/>
            <person name="Moranska E."/>
            <person name="Grzebelus E."/>
            <person name="Grzebelus D."/>
            <person name="Ashrafi H."/>
            <person name="Zheng Z."/>
            <person name="Cheng S."/>
            <person name="Spooner D."/>
            <person name="Van Deynze A."/>
            <person name="Simon P."/>
        </authorList>
    </citation>
    <scope>NUCLEOTIDE SEQUENCE</scope>
    <source>
        <tissue evidence="2">Leaf</tissue>
    </source>
</reference>
<evidence type="ECO:0000313" key="3">
    <source>
        <dbReference type="Proteomes" id="UP000077755"/>
    </source>
</evidence>
<dbReference type="InterPro" id="IPR029058">
    <property type="entry name" value="AB_hydrolase_fold"/>
</dbReference>
<proteinExistence type="predicted"/>
<gene>
    <name evidence="2" type="ORF">DCAR_0208859</name>
</gene>
<dbReference type="InterPro" id="IPR022742">
    <property type="entry name" value="Hydrolase_4"/>
</dbReference>
<dbReference type="PRINTS" id="PR00111">
    <property type="entry name" value="ABHYDROLASE"/>
</dbReference>
<evidence type="ECO:0000259" key="1">
    <source>
        <dbReference type="Pfam" id="PF12146"/>
    </source>
</evidence>
<dbReference type="Pfam" id="PF12146">
    <property type="entry name" value="Hydrolase_4"/>
    <property type="match status" value="1"/>
</dbReference>
<sequence>MAHPIHQANKNSPYGDLTREQFYEKHRIFHQQSHMLNKQNMKIWTQSWCPYPITSPQLRGIVAMIHGYASESSWLLELTAVGIAKTGFMVCALDLQGHGYSDGCPGHLPDIHILADDCIQFFDSVKNSNPKLPAFIYGESIGGAIAILVCLKQRSAWKGLILNGAMCGLSKIVKPIWPLEKLLPLVASIAPNWEIGMSPGNYKSYKEVWKRRLVSKSPSRNRMISGSGRSTAASTLQCFRAWRIIEREGHELKLPMLIVHGGHDEVCDPVFAVHVYKSASSTDKSLKIFEGMWHMLIGEPNESVERVFQTIVSWIAERADKANVDSPADFIGKTRSNL</sequence>
<dbReference type="SUPFAM" id="SSF53474">
    <property type="entry name" value="alpha/beta-Hydrolases"/>
    <property type="match status" value="1"/>
</dbReference>